<dbReference type="EMBL" id="JAWLJX010000009">
    <property type="protein sequence ID" value="MDV6263986.1"/>
    <property type="molecule type" value="Genomic_DNA"/>
</dbReference>
<sequence length="85" mass="9097">MSESGHITPSDRAVGDRVQLRAPDAAGVLVEDFAVHGTLDAAAAGREWALPRRWAVALDDGRLVFADDIDIDAYNAVLRHGTADE</sequence>
<comment type="caution">
    <text evidence="1">The sequence shown here is derived from an EMBL/GenBank/DDBJ whole genome shotgun (WGS) entry which is preliminary data.</text>
</comment>
<gene>
    <name evidence="1" type="ORF">R3P96_21830</name>
</gene>
<evidence type="ECO:0000313" key="1">
    <source>
        <dbReference type="EMBL" id="MDV6263986.1"/>
    </source>
</evidence>
<protein>
    <submittedName>
        <fullName evidence="1">Uncharacterized protein</fullName>
    </submittedName>
</protein>
<dbReference type="Proteomes" id="UP001185755">
    <property type="component" value="Unassembled WGS sequence"/>
</dbReference>
<evidence type="ECO:0000313" key="2">
    <source>
        <dbReference type="Proteomes" id="UP001185755"/>
    </source>
</evidence>
<proteinExistence type="predicted"/>
<organism evidence="1 2">
    <name type="scientific">Rhodococcoides yunnanense</name>
    <dbReference type="NCBI Taxonomy" id="278209"/>
    <lineage>
        <taxon>Bacteria</taxon>
        <taxon>Bacillati</taxon>
        <taxon>Actinomycetota</taxon>
        <taxon>Actinomycetes</taxon>
        <taxon>Mycobacteriales</taxon>
        <taxon>Nocardiaceae</taxon>
        <taxon>Rhodococcoides</taxon>
    </lineage>
</organism>
<accession>A0ABU4BIG4</accession>
<keyword evidence="2" id="KW-1185">Reference proteome</keyword>
<name>A0ABU4BIG4_9NOCA</name>
<dbReference type="RefSeq" id="WP_317566108.1">
    <property type="nucleotide sequence ID" value="NZ_JAWLJX010000009.1"/>
</dbReference>
<reference evidence="1 2" key="1">
    <citation type="submission" date="2023-10" db="EMBL/GenBank/DDBJ databases">
        <title>Development of a sustainable strategy for remediation of hydrocarbon-contaminated territories based on the waste exchange concept.</title>
        <authorList>
            <person name="Krivoruchko A."/>
        </authorList>
    </citation>
    <scope>NUCLEOTIDE SEQUENCE [LARGE SCALE GENOMIC DNA]</scope>
    <source>
        <strain evidence="1 2">IEGM 1323</strain>
    </source>
</reference>